<dbReference type="EMBL" id="FMTT01000062">
    <property type="protein sequence ID" value="SCW83710.1"/>
    <property type="molecule type" value="Genomic_DNA"/>
</dbReference>
<evidence type="ECO:0000313" key="1">
    <source>
        <dbReference type="EMBL" id="SCW83710.1"/>
    </source>
</evidence>
<proteinExistence type="predicted"/>
<protein>
    <submittedName>
        <fullName evidence="1">Uncharacterized protein</fullName>
    </submittedName>
</protein>
<reference evidence="2" key="1">
    <citation type="submission" date="2016-10" db="EMBL/GenBank/DDBJ databases">
        <authorList>
            <person name="Varghese N."/>
            <person name="Submissions S."/>
        </authorList>
    </citation>
    <scope>NUCLEOTIDE SEQUENCE [LARGE SCALE GENOMIC DNA]</scope>
    <source>
        <strain evidence="2">CGMCC 1.8946</strain>
    </source>
</reference>
<organism evidence="1 2">
    <name type="scientific">Paenibacillus tianmuensis</name>
    <dbReference type="NCBI Taxonomy" id="624147"/>
    <lineage>
        <taxon>Bacteria</taxon>
        <taxon>Bacillati</taxon>
        <taxon>Bacillota</taxon>
        <taxon>Bacilli</taxon>
        <taxon>Bacillales</taxon>
        <taxon>Paenibacillaceae</taxon>
        <taxon>Paenibacillus</taxon>
    </lineage>
</organism>
<dbReference type="AlphaFoldDB" id="A0A1G4TQV4"/>
<sequence length="151" mass="16070">MFSIGRIVCALFLLAASFLYWEKEAYAEPVSYVLSSGSSVVITPYPDSRPIMASVKVSGGHDYIRYFDNGAVSDYKRSDKGTSYSISGTNRIILTNTSSSSITLSSNSVPYQIASSSTPALKKVWLNPGASLDVTNTSGKSSSITTGGIID</sequence>
<gene>
    <name evidence="1" type="ORF">SAMN04487970_106218</name>
</gene>
<dbReference type="Proteomes" id="UP000198601">
    <property type="component" value="Unassembled WGS sequence"/>
</dbReference>
<evidence type="ECO:0000313" key="2">
    <source>
        <dbReference type="Proteomes" id="UP000198601"/>
    </source>
</evidence>
<dbReference type="RefSeq" id="WP_090676531.1">
    <property type="nucleotide sequence ID" value="NZ_FMTT01000062.1"/>
</dbReference>
<dbReference type="STRING" id="624147.SAMN04487970_106218"/>
<accession>A0A1G4TQV4</accession>
<name>A0A1G4TQV4_9BACL</name>
<keyword evidence="2" id="KW-1185">Reference proteome</keyword>